<dbReference type="EMBL" id="LT981265">
    <property type="protein sequence ID" value="SPC33799.1"/>
    <property type="molecule type" value="Genomic_DNA"/>
</dbReference>
<dbReference type="AlphaFoldDB" id="A0A2K5AQB7"/>
<dbReference type="GeneID" id="41594689"/>
<dbReference type="Proteomes" id="UP000236248">
    <property type="component" value="Chromosome NCAV"/>
</dbReference>
<dbReference type="KEGG" id="ncv:NCAV_0606"/>
<sequence>MSGNNSVNIPTAGIGEGEHTLEFYAMDMLSVRGSIRLLNFKRISLDAVAIEFGNPVVVRDGLTFVSSSTPITVSTPYTLLKVQYQIVPAGNTPSDTAWITSTGNSVTFNLQPTLQDGPYTIFYRATSGNKFGSVKSMTVVLDNTPPTVSVNIEDGAMLTDDDVITITATDNGSGVAKIFYRIDGGEWQSS</sequence>
<dbReference type="RefSeq" id="WP_103287405.1">
    <property type="nucleotide sequence ID" value="NZ_LT981265.1"/>
</dbReference>
<evidence type="ECO:0000313" key="2">
    <source>
        <dbReference type="Proteomes" id="UP000236248"/>
    </source>
</evidence>
<protein>
    <recommendedName>
        <fullName evidence="3">Ig-like domain-containing protein</fullName>
    </recommendedName>
</protein>
<gene>
    <name evidence="1" type="ORF">NCAV_0606</name>
</gene>
<organism evidence="1 2">
    <name type="scientific">Candidatus Nitrosocaldus cavascurensis</name>
    <dbReference type="NCBI Taxonomy" id="2058097"/>
    <lineage>
        <taxon>Archaea</taxon>
        <taxon>Nitrososphaerota</taxon>
        <taxon>Nitrososphaeria</taxon>
        <taxon>Candidatus Nitrosocaldales</taxon>
        <taxon>Candidatus Nitrosocaldaceae</taxon>
        <taxon>Candidatus Nitrosocaldus</taxon>
    </lineage>
</organism>
<evidence type="ECO:0008006" key="3">
    <source>
        <dbReference type="Google" id="ProtNLM"/>
    </source>
</evidence>
<name>A0A2K5AQB7_9ARCH</name>
<reference evidence="2" key="1">
    <citation type="submission" date="2018-01" db="EMBL/GenBank/DDBJ databases">
        <authorList>
            <person name="Kerou L M."/>
        </authorList>
    </citation>
    <scope>NUCLEOTIDE SEQUENCE [LARGE SCALE GENOMIC DNA]</scope>
    <source>
        <strain evidence="2">SCU2</strain>
    </source>
</reference>
<accession>A0A2K5AQB7</accession>
<proteinExistence type="predicted"/>
<keyword evidence="2" id="KW-1185">Reference proteome</keyword>
<evidence type="ECO:0000313" key="1">
    <source>
        <dbReference type="EMBL" id="SPC33799.1"/>
    </source>
</evidence>